<dbReference type="RefSeq" id="WP_267645188.1">
    <property type="nucleotide sequence ID" value="NZ_JANHGR010000001.1"/>
</dbReference>
<keyword evidence="3" id="KW-0255">Endonuclease</keyword>
<proteinExistence type="predicted"/>
<evidence type="ECO:0000313" key="4">
    <source>
        <dbReference type="Proteomes" id="UP001597139"/>
    </source>
</evidence>
<dbReference type="GO" id="GO:0004519">
    <property type="term" value="F:endonuclease activity"/>
    <property type="evidence" value="ECO:0007669"/>
    <property type="project" value="UniProtKB-KW"/>
</dbReference>
<dbReference type="EMBL" id="JBHUCZ010000001">
    <property type="protein sequence ID" value="MFD1565948.1"/>
    <property type="molecule type" value="Genomic_DNA"/>
</dbReference>
<reference evidence="3 4" key="1">
    <citation type="journal article" date="2019" name="Int. J. Syst. Evol. Microbiol.">
        <title>The Global Catalogue of Microorganisms (GCM) 10K type strain sequencing project: providing services to taxonomists for standard genome sequencing and annotation.</title>
        <authorList>
            <consortium name="The Broad Institute Genomics Platform"/>
            <consortium name="The Broad Institute Genome Sequencing Center for Infectious Disease"/>
            <person name="Wu L."/>
            <person name="Ma J."/>
        </authorList>
    </citation>
    <scope>NUCLEOTIDE SEQUENCE [LARGE SCALE GENOMIC DNA]</scope>
    <source>
        <strain evidence="3 4">CGMCC 1.12859</strain>
    </source>
</reference>
<protein>
    <submittedName>
        <fullName evidence="3">HNH endonuclease</fullName>
    </submittedName>
</protein>
<organism evidence="3 4">
    <name type="scientific">Halolamina litorea</name>
    <dbReference type="NCBI Taxonomy" id="1515593"/>
    <lineage>
        <taxon>Archaea</taxon>
        <taxon>Methanobacteriati</taxon>
        <taxon>Methanobacteriota</taxon>
        <taxon>Stenosarchaea group</taxon>
        <taxon>Halobacteria</taxon>
        <taxon>Halobacteriales</taxon>
        <taxon>Haloferacaceae</taxon>
    </lineage>
</organism>
<dbReference type="AlphaFoldDB" id="A0ABD6BP36"/>
<feature type="domain" description="HNH nuclease" evidence="1">
    <location>
        <begin position="208"/>
        <end position="259"/>
    </location>
</feature>
<evidence type="ECO:0000259" key="1">
    <source>
        <dbReference type="Pfam" id="PF13391"/>
    </source>
</evidence>
<dbReference type="Pfam" id="PF26348">
    <property type="entry name" value="SRA_ScoMcrA"/>
    <property type="match status" value="1"/>
</dbReference>
<feature type="domain" description="ScoMcrA-like SRA" evidence="2">
    <location>
        <begin position="18"/>
        <end position="147"/>
    </location>
</feature>
<dbReference type="InterPro" id="IPR058712">
    <property type="entry name" value="SRA_ScoMcrA"/>
</dbReference>
<dbReference type="Pfam" id="PF13391">
    <property type="entry name" value="HNH_2"/>
    <property type="match status" value="1"/>
</dbReference>
<gene>
    <name evidence="3" type="ORF">ACFSAU_00430</name>
</gene>
<name>A0ABD6BP36_9EURY</name>
<keyword evidence="3" id="KW-0378">Hydrolase</keyword>
<evidence type="ECO:0000313" key="3">
    <source>
        <dbReference type="EMBL" id="MFD1565948.1"/>
    </source>
</evidence>
<keyword evidence="3" id="KW-0540">Nuclease</keyword>
<evidence type="ECO:0000259" key="2">
    <source>
        <dbReference type="Pfam" id="PF26348"/>
    </source>
</evidence>
<accession>A0ABD6BP36</accession>
<dbReference type="InterPro" id="IPR003615">
    <property type="entry name" value="HNH_nuc"/>
</dbReference>
<dbReference type="Proteomes" id="UP001597139">
    <property type="component" value="Unassembled WGS sequence"/>
</dbReference>
<keyword evidence="4" id="KW-1185">Reference proteome</keyword>
<sequence length="315" mass="35050">MEHPHPEVEHGARYDKEEIEELFDTGFGYHVRGITVRNDDEGERYVLLFSRDDGPYADQVSAGRFTYVGEGLPDKGDQSPDTLGNAALIEAESDPVPIYFFHQAGDDPGWEYRGRVAVEGHEMVAGPDGEREVLEFEMRHRDGPEADPTATADVDGAAAGVGVDAPEPPAGGFAPEDTTGRKVTETRAGVRVSESFKQSIYERFDGRCALTGIDHPSLLTVAHVLPRTERPDIAEEPGNALLLNWTHHAAFDAALWTFDEAGRLWVNPEYEPADRWMDESLRARHGERLDRLREGGVADEYVGRRNESLSWWPPN</sequence>
<comment type="caution">
    <text evidence="3">The sequence shown here is derived from an EMBL/GenBank/DDBJ whole genome shotgun (WGS) entry which is preliminary data.</text>
</comment>